<dbReference type="Gene3D" id="3.40.50.300">
    <property type="entry name" value="P-loop containing nucleotide triphosphate hydrolases"/>
    <property type="match status" value="1"/>
</dbReference>
<evidence type="ECO:0000259" key="1">
    <source>
        <dbReference type="Pfam" id="PF12476"/>
    </source>
</evidence>
<dbReference type="RefSeq" id="WP_120798733.1">
    <property type="nucleotide sequence ID" value="NZ_RBXL01000001.1"/>
</dbReference>
<dbReference type="EMBL" id="RBXL01000001">
    <property type="protein sequence ID" value="RKT46652.1"/>
    <property type="molecule type" value="Genomic_DNA"/>
</dbReference>
<dbReference type="InterPro" id="IPR041685">
    <property type="entry name" value="AAA_GajA/Old/RecF-like"/>
</dbReference>
<keyword evidence="4" id="KW-1185">Reference proteome</keyword>
<feature type="domain" description="Endonuclease GajA/Old nuclease/RecF-like AAA" evidence="2">
    <location>
        <begin position="1"/>
        <end position="44"/>
    </location>
</feature>
<organism evidence="3 4">
    <name type="scientific">Thiocapsa rosea</name>
    <dbReference type="NCBI Taxonomy" id="69360"/>
    <lineage>
        <taxon>Bacteria</taxon>
        <taxon>Pseudomonadati</taxon>
        <taxon>Pseudomonadota</taxon>
        <taxon>Gammaproteobacteria</taxon>
        <taxon>Chromatiales</taxon>
        <taxon>Chromatiaceae</taxon>
        <taxon>Thiocapsa</taxon>
    </lineage>
</organism>
<protein>
    <submittedName>
        <fullName evidence="3">Uncharacterized protein DUF3696</fullName>
    </submittedName>
</protein>
<accession>A0A495VBC5</accession>
<sequence length="561" mass="63259">MILKALTLENFKGFREPVRVKFAPLTLLFGPNNAGKSSIVQALMYAREVLERNNCDSGQTQLGGDIVDLGGFQNLVYGHDLNRVIRMRFELDLSDIELPRHIDWVKEFGSGVGIEEFADKRKEEIFDSIDEFLSKTSDIWVEIHIGCFKPTQFDASAKPTVQRYLVGRGVSDVYAEISLREDGTTAITKLSFGKSPFGYTCLREDGTPVGDYELLELFDGLIGDGSVPVAPDKALRLRLHGTAIPEIGKLLDFSPSVWMSIDKEGKKEGLFHNRAFEEERLKDLLTRFITGPAELLQQALQNSVYVSPFREMPPRHYQPARSPDTKRWANGLAAWDLLLLEERTFAKQVNNWLTDQKKFNSGYSIDVRHYRELEIDSDIYKDLTDEEPKTDLDLTSVRSTLLNLAEGRRLSIRDHRSGISLFPQDLGVGISQLIPVIVAALHTTSGIVAIEEPESNIHPAFQVVLGDLFITQANSNPDVMFLVETHSEHLMLRCLRRIRETTEEEIPAGAPSLRPDDVAVHFVSRNEQGSRIDAIHIDVDGDFTDPWPSGFFRERAKELFG</sequence>
<dbReference type="Proteomes" id="UP000274556">
    <property type="component" value="Unassembled WGS sequence"/>
</dbReference>
<dbReference type="PANTHER" id="PTHR43581:SF2">
    <property type="entry name" value="EXCINUCLEASE ATPASE SUBUNIT"/>
    <property type="match status" value="1"/>
</dbReference>
<dbReference type="AlphaFoldDB" id="A0A495VBC5"/>
<reference evidence="3 4" key="1">
    <citation type="submission" date="2018-10" db="EMBL/GenBank/DDBJ databases">
        <title>Genomic Encyclopedia of Archaeal and Bacterial Type Strains, Phase II (KMG-II): from individual species to whole genera.</title>
        <authorList>
            <person name="Goeker M."/>
        </authorList>
    </citation>
    <scope>NUCLEOTIDE SEQUENCE [LARGE SCALE GENOMIC DNA]</scope>
    <source>
        <strain evidence="3 4">DSM 235</strain>
    </source>
</reference>
<dbReference type="OrthoDB" id="3322489at2"/>
<dbReference type="PANTHER" id="PTHR43581">
    <property type="entry name" value="ATP/GTP PHOSPHATASE"/>
    <property type="match status" value="1"/>
</dbReference>
<dbReference type="Pfam" id="PF12476">
    <property type="entry name" value="DUF3696"/>
    <property type="match status" value="1"/>
</dbReference>
<dbReference type="InterPro" id="IPR027417">
    <property type="entry name" value="P-loop_NTPase"/>
</dbReference>
<dbReference type="InterPro" id="IPR022532">
    <property type="entry name" value="DUF3696"/>
</dbReference>
<evidence type="ECO:0000313" key="4">
    <source>
        <dbReference type="Proteomes" id="UP000274556"/>
    </source>
</evidence>
<name>A0A495VBC5_9GAMM</name>
<evidence type="ECO:0000313" key="3">
    <source>
        <dbReference type="EMBL" id="RKT46652.1"/>
    </source>
</evidence>
<dbReference type="SUPFAM" id="SSF52540">
    <property type="entry name" value="P-loop containing nucleoside triphosphate hydrolases"/>
    <property type="match status" value="1"/>
</dbReference>
<feature type="domain" description="Endonuclease GajA/Old nuclease/RecF-like AAA" evidence="2">
    <location>
        <begin position="396"/>
        <end position="490"/>
    </location>
</feature>
<proteinExistence type="predicted"/>
<gene>
    <name evidence="3" type="ORF">BDD21_4181</name>
</gene>
<dbReference type="Pfam" id="PF13175">
    <property type="entry name" value="AAA_15"/>
    <property type="match status" value="2"/>
</dbReference>
<evidence type="ECO:0000259" key="2">
    <source>
        <dbReference type="Pfam" id="PF13175"/>
    </source>
</evidence>
<feature type="domain" description="DUF3696" evidence="1">
    <location>
        <begin position="514"/>
        <end position="559"/>
    </location>
</feature>
<dbReference type="InterPro" id="IPR051396">
    <property type="entry name" value="Bact_Antivir_Def_Nuclease"/>
</dbReference>
<comment type="caution">
    <text evidence="3">The sequence shown here is derived from an EMBL/GenBank/DDBJ whole genome shotgun (WGS) entry which is preliminary data.</text>
</comment>